<dbReference type="AlphaFoldDB" id="A0A9K3KER7"/>
<reference evidence="1" key="1">
    <citation type="journal article" date="2021" name="Sci. Rep.">
        <title>Diploid genomic architecture of Nitzschia inconspicua, an elite biomass production diatom.</title>
        <authorList>
            <person name="Oliver A."/>
            <person name="Podell S."/>
            <person name="Pinowska A."/>
            <person name="Traller J.C."/>
            <person name="Smith S.R."/>
            <person name="McClure R."/>
            <person name="Beliaev A."/>
            <person name="Bohutskyi P."/>
            <person name="Hill E.A."/>
            <person name="Rabines A."/>
            <person name="Zheng H."/>
            <person name="Allen L.Z."/>
            <person name="Kuo A."/>
            <person name="Grigoriev I.V."/>
            <person name="Allen A.E."/>
            <person name="Hazlebeck D."/>
            <person name="Allen E.E."/>
        </authorList>
    </citation>
    <scope>NUCLEOTIDE SEQUENCE</scope>
    <source>
        <strain evidence="1">Hildebrandi</strain>
    </source>
</reference>
<evidence type="ECO:0000313" key="2">
    <source>
        <dbReference type="Proteomes" id="UP000693970"/>
    </source>
</evidence>
<proteinExistence type="predicted"/>
<sequence>MANTEGKSFDEVHEEFITKMWSLYGTKVRKALREGKHYDFDDSKNRPTVKVSTAADASTKAKAEKEVLIDTAFNLFNVRQKDDEDLASYYLRFISAIKLYDRHFGAQISLQNTVQKMKKIFPSKDEKEIQAEEWNLLLAYLFIYRSDQDKYGMFVENLKSQEAMGHK</sequence>
<name>A0A9K3KER7_9STRA</name>
<protein>
    <submittedName>
        <fullName evidence="1">Uncharacterized protein</fullName>
    </submittedName>
</protein>
<reference evidence="1" key="2">
    <citation type="submission" date="2021-04" db="EMBL/GenBank/DDBJ databases">
        <authorList>
            <person name="Podell S."/>
        </authorList>
    </citation>
    <scope>NUCLEOTIDE SEQUENCE</scope>
    <source>
        <strain evidence="1">Hildebrandi</strain>
    </source>
</reference>
<dbReference type="EMBL" id="JAGRRH010000025">
    <property type="protein sequence ID" value="KAG7342127.1"/>
    <property type="molecule type" value="Genomic_DNA"/>
</dbReference>
<accession>A0A9K3KER7</accession>
<comment type="caution">
    <text evidence="1">The sequence shown here is derived from an EMBL/GenBank/DDBJ whole genome shotgun (WGS) entry which is preliminary data.</text>
</comment>
<organism evidence="1 2">
    <name type="scientific">Nitzschia inconspicua</name>
    <dbReference type="NCBI Taxonomy" id="303405"/>
    <lineage>
        <taxon>Eukaryota</taxon>
        <taxon>Sar</taxon>
        <taxon>Stramenopiles</taxon>
        <taxon>Ochrophyta</taxon>
        <taxon>Bacillariophyta</taxon>
        <taxon>Bacillariophyceae</taxon>
        <taxon>Bacillariophycidae</taxon>
        <taxon>Bacillariales</taxon>
        <taxon>Bacillariaceae</taxon>
        <taxon>Nitzschia</taxon>
    </lineage>
</organism>
<gene>
    <name evidence="1" type="ORF">IV203_007219</name>
</gene>
<dbReference type="Proteomes" id="UP000693970">
    <property type="component" value="Unassembled WGS sequence"/>
</dbReference>
<evidence type="ECO:0000313" key="1">
    <source>
        <dbReference type="EMBL" id="KAG7342127.1"/>
    </source>
</evidence>
<keyword evidence="2" id="KW-1185">Reference proteome</keyword>